<evidence type="ECO:0000313" key="1">
    <source>
        <dbReference type="EMBL" id="MFC3832784.1"/>
    </source>
</evidence>
<gene>
    <name evidence="1" type="ORF">ACFOSB_07935</name>
</gene>
<comment type="caution">
    <text evidence="1">The sequence shown here is derived from an EMBL/GenBank/DDBJ whole genome shotgun (WGS) entry which is preliminary data.</text>
</comment>
<accession>A0ABV7Z6T5</accession>
<reference evidence="2" key="1">
    <citation type="journal article" date="2019" name="Int. J. Syst. Evol. Microbiol.">
        <title>The Global Catalogue of Microorganisms (GCM) 10K type strain sequencing project: providing services to taxonomists for standard genome sequencing and annotation.</title>
        <authorList>
            <consortium name="The Broad Institute Genomics Platform"/>
            <consortium name="The Broad Institute Genome Sequencing Center for Infectious Disease"/>
            <person name="Wu L."/>
            <person name="Ma J."/>
        </authorList>
    </citation>
    <scope>NUCLEOTIDE SEQUENCE [LARGE SCALE GENOMIC DNA]</scope>
    <source>
        <strain evidence="2">CCTCC AB 2017081</strain>
    </source>
</reference>
<dbReference type="Proteomes" id="UP001595803">
    <property type="component" value="Unassembled WGS sequence"/>
</dbReference>
<keyword evidence="2" id="KW-1185">Reference proteome</keyword>
<name>A0ABV7Z6T5_9DEIO</name>
<protein>
    <submittedName>
        <fullName evidence="1">Uncharacterized protein</fullName>
    </submittedName>
</protein>
<evidence type="ECO:0000313" key="2">
    <source>
        <dbReference type="Proteomes" id="UP001595803"/>
    </source>
</evidence>
<proteinExistence type="predicted"/>
<sequence length="81" mass="8980">MTEQTVPLDHVLHVLPLPSRARLLHLQRRGVEVQCLSTPGGLPPLWLVARVGTQTVRTSDHPWIAPALVHELVQLTEALVN</sequence>
<dbReference type="RefSeq" id="WP_295816707.1">
    <property type="nucleotide sequence ID" value="NZ_JBHRZG010000008.1"/>
</dbReference>
<dbReference type="EMBL" id="JBHRZG010000008">
    <property type="protein sequence ID" value="MFC3832784.1"/>
    <property type="molecule type" value="Genomic_DNA"/>
</dbReference>
<organism evidence="1 2">
    <name type="scientific">Deinococcus rufus</name>
    <dbReference type="NCBI Taxonomy" id="2136097"/>
    <lineage>
        <taxon>Bacteria</taxon>
        <taxon>Thermotogati</taxon>
        <taxon>Deinococcota</taxon>
        <taxon>Deinococci</taxon>
        <taxon>Deinococcales</taxon>
        <taxon>Deinococcaceae</taxon>
        <taxon>Deinococcus</taxon>
    </lineage>
</organism>